<dbReference type="PANTHER" id="PTHR11008:SF35">
    <property type="entry name" value="PROTEIN TAKEOUT-LIKE PROTEIN"/>
    <property type="match status" value="1"/>
</dbReference>
<dbReference type="EMBL" id="JANEYG010000235">
    <property type="protein sequence ID" value="KAJ8910906.1"/>
    <property type="molecule type" value="Genomic_DNA"/>
</dbReference>
<protein>
    <submittedName>
        <fullName evidence="1">Uncharacterized protein</fullName>
    </submittedName>
</protein>
<dbReference type="AlphaFoldDB" id="A0AAV8V9M2"/>
<dbReference type="Pfam" id="PF06585">
    <property type="entry name" value="JHBP"/>
    <property type="match status" value="1"/>
</dbReference>
<evidence type="ECO:0000313" key="1">
    <source>
        <dbReference type="EMBL" id="KAJ8910906.1"/>
    </source>
</evidence>
<organism evidence="1 2">
    <name type="scientific">Exocentrus adspersus</name>
    <dbReference type="NCBI Taxonomy" id="1586481"/>
    <lineage>
        <taxon>Eukaryota</taxon>
        <taxon>Metazoa</taxon>
        <taxon>Ecdysozoa</taxon>
        <taxon>Arthropoda</taxon>
        <taxon>Hexapoda</taxon>
        <taxon>Insecta</taxon>
        <taxon>Pterygota</taxon>
        <taxon>Neoptera</taxon>
        <taxon>Endopterygota</taxon>
        <taxon>Coleoptera</taxon>
        <taxon>Polyphaga</taxon>
        <taxon>Cucujiformia</taxon>
        <taxon>Chrysomeloidea</taxon>
        <taxon>Cerambycidae</taxon>
        <taxon>Lamiinae</taxon>
        <taxon>Acanthocinini</taxon>
        <taxon>Exocentrus</taxon>
    </lineage>
</organism>
<dbReference type="InterPro" id="IPR010562">
    <property type="entry name" value="Haemolymph_juvenile_hormone-bd"/>
</dbReference>
<comment type="caution">
    <text evidence="1">The sequence shown here is derived from an EMBL/GenBank/DDBJ whole genome shotgun (WGS) entry which is preliminary data.</text>
</comment>
<reference evidence="1 2" key="1">
    <citation type="journal article" date="2023" name="Insect Mol. Biol.">
        <title>Genome sequencing provides insights into the evolution of gene families encoding plant cell wall-degrading enzymes in longhorned beetles.</title>
        <authorList>
            <person name="Shin N.R."/>
            <person name="Okamura Y."/>
            <person name="Kirsch R."/>
            <person name="Pauchet Y."/>
        </authorList>
    </citation>
    <scope>NUCLEOTIDE SEQUENCE [LARGE SCALE GENOMIC DNA]</scope>
    <source>
        <strain evidence="1">EAD_L_NR</strain>
    </source>
</reference>
<sequence>MRSLHCRLEAYGTATIFGKEYKNKNDVRHMKIEKMVVDFNVDKSRFKIRDAINHSNIIGEAMNRFLNNNSEEIIAEMKPAANSAIAKYFKNLLNKAFSKLPLKTWLPDA</sequence>
<dbReference type="InterPro" id="IPR038606">
    <property type="entry name" value="To_sf"/>
</dbReference>
<proteinExistence type="predicted"/>
<dbReference type="Proteomes" id="UP001159042">
    <property type="component" value="Unassembled WGS sequence"/>
</dbReference>
<dbReference type="GO" id="GO:0005615">
    <property type="term" value="C:extracellular space"/>
    <property type="evidence" value="ECO:0007669"/>
    <property type="project" value="TreeGrafter"/>
</dbReference>
<gene>
    <name evidence="1" type="ORF">NQ315_003960</name>
</gene>
<keyword evidence="2" id="KW-1185">Reference proteome</keyword>
<evidence type="ECO:0000313" key="2">
    <source>
        <dbReference type="Proteomes" id="UP001159042"/>
    </source>
</evidence>
<accession>A0AAV8V9M2</accession>
<dbReference type="Gene3D" id="3.15.10.30">
    <property type="entry name" value="Haemolymph juvenile hormone binding protein"/>
    <property type="match status" value="1"/>
</dbReference>
<name>A0AAV8V9M2_9CUCU</name>
<dbReference type="PANTHER" id="PTHR11008">
    <property type="entry name" value="PROTEIN TAKEOUT-LIKE PROTEIN"/>
    <property type="match status" value="1"/>
</dbReference>